<evidence type="ECO:0000256" key="2">
    <source>
        <dbReference type="ARBA" id="ARBA00022670"/>
    </source>
</evidence>
<name>A0A344PJD7_9RHOB</name>
<evidence type="ECO:0000256" key="1">
    <source>
        <dbReference type="ARBA" id="ARBA00008136"/>
    </source>
</evidence>
<keyword evidence="2 8" id="KW-0645">Protease</keyword>
<comment type="similarity">
    <text evidence="1 8">Belongs to the SOS response-associated peptidase family.</text>
</comment>
<dbReference type="GO" id="GO:0006508">
    <property type="term" value="P:proteolysis"/>
    <property type="evidence" value="ECO:0007669"/>
    <property type="project" value="UniProtKB-KW"/>
</dbReference>
<dbReference type="RefSeq" id="WP_114075807.1">
    <property type="nucleotide sequence ID" value="NZ_CP030918.1"/>
</dbReference>
<dbReference type="SUPFAM" id="SSF143081">
    <property type="entry name" value="BB1717-like"/>
    <property type="match status" value="1"/>
</dbReference>
<sequence>MCNLYSQTKGQAAIVAVTKAMRDLTGNLPPLPGIWPDTRAPIVRAGADGVRELAMARWGLPTPPQHLTTRRDPGVTNVRNTASPHWRGWLGPAHRCLVPLTAFAEPRSTAGRGSGNVWFGPAEAGQQMFFAGLHVPNWRSIRKVKDGETVDDLYAFLTTAPNAEVAAVHPKAMPVILTDPQDCEDWLTLPWPDARQLQRPLPDHSLVEVDDPTLIEADEPPVVLPNPPAQGSLF</sequence>
<dbReference type="GO" id="GO:0016829">
    <property type="term" value="F:lyase activity"/>
    <property type="evidence" value="ECO:0007669"/>
    <property type="project" value="UniProtKB-KW"/>
</dbReference>
<dbReference type="GO" id="GO:0106300">
    <property type="term" value="P:protein-DNA covalent cross-linking repair"/>
    <property type="evidence" value="ECO:0007669"/>
    <property type="project" value="InterPro"/>
</dbReference>
<dbReference type="InterPro" id="IPR003738">
    <property type="entry name" value="SRAP"/>
</dbReference>
<evidence type="ECO:0000256" key="4">
    <source>
        <dbReference type="ARBA" id="ARBA00022801"/>
    </source>
</evidence>
<dbReference type="GO" id="GO:0003697">
    <property type="term" value="F:single-stranded DNA binding"/>
    <property type="evidence" value="ECO:0007669"/>
    <property type="project" value="InterPro"/>
</dbReference>
<dbReference type="OrthoDB" id="9782620at2"/>
<evidence type="ECO:0000313" key="10">
    <source>
        <dbReference type="Proteomes" id="UP000252023"/>
    </source>
</evidence>
<protein>
    <recommendedName>
        <fullName evidence="8">Abasic site processing protein</fullName>
        <ecNumber evidence="8">3.4.-.-</ecNumber>
    </recommendedName>
</protein>
<reference evidence="10" key="1">
    <citation type="submission" date="2018-07" db="EMBL/GenBank/DDBJ databases">
        <title>Genome sequencing of Paracoccus sp. SC2-6.</title>
        <authorList>
            <person name="Heo J."/>
            <person name="Kim S.-J."/>
            <person name="Kwon S.-W."/>
        </authorList>
    </citation>
    <scope>NUCLEOTIDE SEQUENCE [LARGE SCALE GENOMIC DNA]</scope>
    <source>
        <strain evidence="10">SC2-6</strain>
    </source>
</reference>
<dbReference type="PANTHER" id="PTHR13604:SF0">
    <property type="entry name" value="ABASIC SITE PROCESSING PROTEIN HMCES"/>
    <property type="match status" value="1"/>
</dbReference>
<dbReference type="EMBL" id="CP030918">
    <property type="protein sequence ID" value="AXC49492.1"/>
    <property type="molecule type" value="Genomic_DNA"/>
</dbReference>
<dbReference type="AlphaFoldDB" id="A0A344PJD7"/>
<keyword evidence="7" id="KW-0456">Lyase</keyword>
<evidence type="ECO:0000256" key="5">
    <source>
        <dbReference type="ARBA" id="ARBA00023124"/>
    </source>
</evidence>
<evidence type="ECO:0000256" key="8">
    <source>
        <dbReference type="RuleBase" id="RU364100"/>
    </source>
</evidence>
<keyword evidence="5" id="KW-0190">Covalent protein-DNA linkage</keyword>
<keyword evidence="6" id="KW-0238">DNA-binding</keyword>
<dbReference type="Gene3D" id="3.90.1680.20">
    <property type="match status" value="2"/>
</dbReference>
<organism evidence="9 10">
    <name type="scientific">Paracoccus suum</name>
    <dbReference type="NCBI Taxonomy" id="2259340"/>
    <lineage>
        <taxon>Bacteria</taxon>
        <taxon>Pseudomonadati</taxon>
        <taxon>Pseudomonadota</taxon>
        <taxon>Alphaproteobacteria</taxon>
        <taxon>Rhodobacterales</taxon>
        <taxon>Paracoccaceae</taxon>
        <taxon>Paracoccus</taxon>
    </lineage>
</organism>
<dbReference type="InterPro" id="IPR036590">
    <property type="entry name" value="SRAP-like"/>
</dbReference>
<dbReference type="GO" id="GO:0008233">
    <property type="term" value="F:peptidase activity"/>
    <property type="evidence" value="ECO:0007669"/>
    <property type="project" value="UniProtKB-KW"/>
</dbReference>
<dbReference type="Pfam" id="PF02586">
    <property type="entry name" value="SRAP"/>
    <property type="match status" value="1"/>
</dbReference>
<proteinExistence type="inferred from homology"/>
<dbReference type="PANTHER" id="PTHR13604">
    <property type="entry name" value="DC12-RELATED"/>
    <property type="match status" value="1"/>
</dbReference>
<dbReference type="KEGG" id="pars:DRW48_07140"/>
<evidence type="ECO:0000256" key="7">
    <source>
        <dbReference type="ARBA" id="ARBA00023239"/>
    </source>
</evidence>
<gene>
    <name evidence="9" type="ORF">DRW48_07140</name>
</gene>
<accession>A0A344PJD7</accession>
<keyword evidence="3" id="KW-0227">DNA damage</keyword>
<keyword evidence="4 8" id="KW-0378">Hydrolase</keyword>
<evidence type="ECO:0000256" key="6">
    <source>
        <dbReference type="ARBA" id="ARBA00023125"/>
    </source>
</evidence>
<dbReference type="Proteomes" id="UP000252023">
    <property type="component" value="Chromosome"/>
</dbReference>
<keyword evidence="10" id="KW-1185">Reference proteome</keyword>
<dbReference type="EC" id="3.4.-.-" evidence="8"/>
<evidence type="ECO:0000313" key="9">
    <source>
        <dbReference type="EMBL" id="AXC49492.1"/>
    </source>
</evidence>
<evidence type="ECO:0000256" key="3">
    <source>
        <dbReference type="ARBA" id="ARBA00022763"/>
    </source>
</evidence>